<keyword evidence="2" id="KW-1185">Reference proteome</keyword>
<dbReference type="EMBL" id="CP026538">
    <property type="protein sequence ID" value="QAZ65929.1"/>
    <property type="molecule type" value="Genomic_DNA"/>
</dbReference>
<dbReference type="Proteomes" id="UP000293296">
    <property type="component" value="Chromosome"/>
</dbReference>
<reference evidence="1 2" key="1">
    <citation type="submission" date="2018-02" db="EMBL/GenBank/DDBJ databases">
        <title>Genome sequence of Desulfovibrio carbinolicus DSM 3852.</title>
        <authorList>
            <person name="Wilbanks E."/>
            <person name="Skennerton C.T."/>
            <person name="Orphan V.J."/>
        </authorList>
    </citation>
    <scope>NUCLEOTIDE SEQUENCE [LARGE SCALE GENOMIC DNA]</scope>
    <source>
        <strain evidence="1 2">DSM 3852</strain>
    </source>
</reference>
<dbReference type="AlphaFoldDB" id="A0A4P6HXF1"/>
<dbReference type="RefSeq" id="WP_129348717.1">
    <property type="nucleotide sequence ID" value="NZ_CP026538.1"/>
</dbReference>
<organism evidence="1 2">
    <name type="scientific">Solidesulfovibrio carbinolicus</name>
    <dbReference type="NCBI Taxonomy" id="296842"/>
    <lineage>
        <taxon>Bacteria</taxon>
        <taxon>Pseudomonadati</taxon>
        <taxon>Thermodesulfobacteriota</taxon>
        <taxon>Desulfovibrionia</taxon>
        <taxon>Desulfovibrionales</taxon>
        <taxon>Desulfovibrionaceae</taxon>
        <taxon>Solidesulfovibrio</taxon>
    </lineage>
</organism>
<protein>
    <submittedName>
        <fullName evidence="1">Uncharacterized protein</fullName>
    </submittedName>
</protein>
<dbReference type="OrthoDB" id="270233at2"/>
<proteinExistence type="predicted"/>
<sequence length="247" mass="26180">MTTREDVFTFYLGFDDTDTKTSPKGTGRTIRDFCDTLPETYRLRAVLRHQLPKRPEIPFTSNNSSACAVIETDDASLGRILFDRAAAYLTECAPEGSDPGVCLAERRAVSDALVGFALACNGGVMRQDQAMAAASGVFLAGLGGTNDGIIGAAAAIGLTRHGWCGRFIELGDMRSLPNTVTVGDLLARGIQVASVDRDPLTPLPGHTVATGGWLRPSLMAGQAVLQVRADGDGRWVAALAKRRDKAA</sequence>
<evidence type="ECO:0000313" key="1">
    <source>
        <dbReference type="EMBL" id="QAZ65929.1"/>
    </source>
</evidence>
<gene>
    <name evidence="1" type="ORF">C3Y92_01205</name>
</gene>
<accession>A0A4P6HXF1</accession>
<dbReference type="Gene3D" id="3.30.70.2200">
    <property type="match status" value="1"/>
</dbReference>
<evidence type="ECO:0000313" key="2">
    <source>
        <dbReference type="Proteomes" id="UP000293296"/>
    </source>
</evidence>
<dbReference type="KEGG" id="dcb:C3Y92_01205"/>
<name>A0A4P6HXF1_9BACT</name>